<dbReference type="PANTHER" id="PTHR30086">
    <property type="entry name" value="ARGININE EXPORTER PROTEIN ARGO"/>
    <property type="match status" value="1"/>
</dbReference>
<comment type="subcellular location">
    <subcellularLocation>
        <location evidence="1">Cell membrane</location>
        <topology evidence="1">Multi-pass membrane protein</topology>
    </subcellularLocation>
</comment>
<feature type="transmembrane region" description="Helical" evidence="6">
    <location>
        <begin position="113"/>
        <end position="136"/>
    </location>
</feature>
<evidence type="ECO:0000256" key="2">
    <source>
        <dbReference type="ARBA" id="ARBA00022475"/>
    </source>
</evidence>
<dbReference type="InterPro" id="IPR001123">
    <property type="entry name" value="LeuE-type"/>
</dbReference>
<feature type="transmembrane region" description="Helical" evidence="6">
    <location>
        <begin position="74"/>
        <end position="92"/>
    </location>
</feature>
<keyword evidence="4 6" id="KW-1133">Transmembrane helix</keyword>
<reference evidence="7 8" key="1">
    <citation type="submission" date="2015-03" db="EMBL/GenBank/DDBJ databases">
        <title>Draft Genome Sequence of Burkholderia andropogonis type strain ICMP2807, isolated from Sorghum bicolor.</title>
        <authorList>
            <person name="Lopes-Santos L."/>
            <person name="Castro D.B."/>
            <person name="Ottoboni L.M."/>
            <person name="Park D."/>
            <person name="Weirc B.S."/>
            <person name="Destefano S.A."/>
        </authorList>
    </citation>
    <scope>NUCLEOTIDE SEQUENCE [LARGE SCALE GENOMIC DNA]</scope>
    <source>
        <strain evidence="7 8">ICMP2807</strain>
    </source>
</reference>
<dbReference type="AlphaFoldDB" id="A0A0F5K5X4"/>
<evidence type="ECO:0000256" key="6">
    <source>
        <dbReference type="SAM" id="Phobius"/>
    </source>
</evidence>
<evidence type="ECO:0000256" key="5">
    <source>
        <dbReference type="ARBA" id="ARBA00023136"/>
    </source>
</evidence>
<dbReference type="GO" id="GO:0005886">
    <property type="term" value="C:plasma membrane"/>
    <property type="evidence" value="ECO:0007669"/>
    <property type="project" value="UniProtKB-SubCell"/>
</dbReference>
<dbReference type="PANTHER" id="PTHR30086:SF20">
    <property type="entry name" value="ARGININE EXPORTER PROTEIN ARGO-RELATED"/>
    <property type="match status" value="1"/>
</dbReference>
<organism evidence="7 8">
    <name type="scientific">Robbsia andropogonis</name>
    <dbReference type="NCBI Taxonomy" id="28092"/>
    <lineage>
        <taxon>Bacteria</taxon>
        <taxon>Pseudomonadati</taxon>
        <taxon>Pseudomonadota</taxon>
        <taxon>Betaproteobacteria</taxon>
        <taxon>Burkholderiales</taxon>
        <taxon>Burkholderiaceae</taxon>
        <taxon>Robbsia</taxon>
    </lineage>
</organism>
<dbReference type="GO" id="GO:0033228">
    <property type="term" value="P:cysteine export across plasma membrane"/>
    <property type="evidence" value="ECO:0007669"/>
    <property type="project" value="TreeGrafter"/>
</dbReference>
<feature type="transmembrane region" description="Helical" evidence="6">
    <location>
        <begin position="148"/>
        <end position="167"/>
    </location>
</feature>
<name>A0A0F5K5X4_9BURK</name>
<dbReference type="EMBL" id="LAQU01000002">
    <property type="protein sequence ID" value="KKB64942.1"/>
    <property type="molecule type" value="Genomic_DNA"/>
</dbReference>
<keyword evidence="2" id="KW-1003">Cell membrane</keyword>
<keyword evidence="5 6" id="KW-0472">Membrane</keyword>
<accession>A0A0F5K5X4</accession>
<feature type="transmembrane region" description="Helical" evidence="6">
    <location>
        <begin position="47"/>
        <end position="68"/>
    </location>
</feature>
<gene>
    <name evidence="7" type="ORF">WM40_02885</name>
</gene>
<protein>
    <submittedName>
        <fullName evidence="7">Lysine transporter LysE</fullName>
    </submittedName>
</protein>
<feature type="transmembrane region" description="Helical" evidence="6">
    <location>
        <begin position="179"/>
        <end position="200"/>
    </location>
</feature>
<evidence type="ECO:0000313" key="8">
    <source>
        <dbReference type="Proteomes" id="UP000033618"/>
    </source>
</evidence>
<proteinExistence type="predicted"/>
<evidence type="ECO:0000256" key="3">
    <source>
        <dbReference type="ARBA" id="ARBA00022692"/>
    </source>
</evidence>
<keyword evidence="3 6" id="KW-0812">Transmembrane</keyword>
<keyword evidence="8" id="KW-1185">Reference proteome</keyword>
<evidence type="ECO:0000313" key="7">
    <source>
        <dbReference type="EMBL" id="KKB64942.1"/>
    </source>
</evidence>
<evidence type="ECO:0000256" key="1">
    <source>
        <dbReference type="ARBA" id="ARBA00004651"/>
    </source>
</evidence>
<dbReference type="Proteomes" id="UP000033618">
    <property type="component" value="Unassembled WGS sequence"/>
</dbReference>
<dbReference type="PATRIC" id="fig|28092.6.peg.680"/>
<dbReference type="GO" id="GO:0015171">
    <property type="term" value="F:amino acid transmembrane transporter activity"/>
    <property type="evidence" value="ECO:0007669"/>
    <property type="project" value="TreeGrafter"/>
</dbReference>
<dbReference type="OrthoDB" id="9812084at2"/>
<sequence>MLQDTLMSALPAAMLFVLVTSITPGPNNMMLLASGINFGLRRTMPHMVGISLGVSVMMLGVGFGLGKMFTRFPILYPLLEAGSVVYLLYLAWKIGTSGQIETRKGTSRPMRCYEGMAFQLINPKAWMMVLTAATTLHLSNDVDINARYMALVFCLIGFPCIFLWAAFGTAMRRVLSRPSWVRTFNIVMALALVVTLYPVVLKLLA</sequence>
<evidence type="ECO:0000256" key="4">
    <source>
        <dbReference type="ARBA" id="ARBA00022989"/>
    </source>
</evidence>
<dbReference type="Pfam" id="PF01810">
    <property type="entry name" value="LysE"/>
    <property type="match status" value="1"/>
</dbReference>
<comment type="caution">
    <text evidence="7">The sequence shown here is derived from an EMBL/GenBank/DDBJ whole genome shotgun (WGS) entry which is preliminary data.</text>
</comment>
<feature type="transmembrane region" description="Helical" evidence="6">
    <location>
        <begin position="6"/>
        <end position="26"/>
    </location>
</feature>